<evidence type="ECO:0000259" key="2">
    <source>
        <dbReference type="Pfam" id="PF03466"/>
    </source>
</evidence>
<comment type="similarity">
    <text evidence="1">Belongs to the LysR transcriptional regulatory family.</text>
</comment>
<dbReference type="PANTHER" id="PTHR30537:SF5">
    <property type="entry name" value="HTH-TYPE TRANSCRIPTIONAL ACTIVATOR TTDR-RELATED"/>
    <property type="match status" value="1"/>
</dbReference>
<dbReference type="Pfam" id="PF03466">
    <property type="entry name" value="LysR_substrate"/>
    <property type="match status" value="1"/>
</dbReference>
<organism evidence="3 4">
    <name type="scientific">Burkholderia dolosa</name>
    <dbReference type="NCBI Taxonomy" id="152500"/>
    <lineage>
        <taxon>Bacteria</taxon>
        <taxon>Pseudomonadati</taxon>
        <taxon>Pseudomonadota</taxon>
        <taxon>Betaproteobacteria</taxon>
        <taxon>Burkholderiales</taxon>
        <taxon>Burkholderiaceae</taxon>
        <taxon>Burkholderia</taxon>
        <taxon>Burkholderia cepacia complex</taxon>
    </lineage>
</organism>
<reference evidence="3 4" key="1">
    <citation type="submission" date="2021-02" db="EMBL/GenBank/DDBJ databases">
        <title>FDA dAtabase for Regulatory Grade micrObial Sequences (FDA-ARGOS): Supporting development and validation of Infectious Disease Dx tests.</title>
        <authorList>
            <person name="Minogue T."/>
            <person name="Wolcott M."/>
            <person name="Wasieloski L."/>
            <person name="Aguilar W."/>
            <person name="Moore D."/>
            <person name="Jaissle J."/>
            <person name="Tallon L."/>
            <person name="Sadzewicz L."/>
            <person name="Zhao X."/>
            <person name="Boylan J."/>
            <person name="Ott S."/>
            <person name="Bowen H."/>
            <person name="Vavikolanu K."/>
            <person name="Mehta A."/>
            <person name="Aluvathingal J."/>
            <person name="Nadendla S."/>
            <person name="Yan Y."/>
            <person name="Sichtig H."/>
        </authorList>
    </citation>
    <scope>NUCLEOTIDE SEQUENCE [LARGE SCALE GENOMIC DNA]</scope>
    <source>
        <strain evidence="3 4">FDAARGOS_1272</strain>
    </source>
</reference>
<dbReference type="GO" id="GO:0043565">
    <property type="term" value="F:sequence-specific DNA binding"/>
    <property type="evidence" value="ECO:0007669"/>
    <property type="project" value="TreeGrafter"/>
</dbReference>
<dbReference type="Gene3D" id="3.40.190.290">
    <property type="match status" value="1"/>
</dbReference>
<sequence length="251" mass="28319">MHGLTTGIAAIRLRTGRSSRQPPAWSGTPHAQEDMRDMLTGSRCGRLRILSTPGFGRKIVAPLLSDFHARHPRIVLELVLSGDVVDFDDDGIDVWIIDGRVKRAAIVARKLMPLQLVVCASHAYAHLHGLPQRIDDLADHRCINFREASGRVRDWRFKVDDRMQRHRPVARHTFNDADLIVQAVLDGLGIAQLPVYQVCALLAEGRLIRCLARYAPDDGAHYLCYRRERPLPAHVRAFVDYVTVRMHALHA</sequence>
<evidence type="ECO:0000256" key="1">
    <source>
        <dbReference type="ARBA" id="ARBA00009437"/>
    </source>
</evidence>
<evidence type="ECO:0000313" key="3">
    <source>
        <dbReference type="EMBL" id="QRO81480.1"/>
    </source>
</evidence>
<feature type="domain" description="LysR substrate-binding" evidence="2">
    <location>
        <begin position="42"/>
        <end position="242"/>
    </location>
</feature>
<dbReference type="EMBL" id="CP069484">
    <property type="protein sequence ID" value="QRO81480.1"/>
    <property type="molecule type" value="Genomic_DNA"/>
</dbReference>
<dbReference type="AlphaFoldDB" id="A0A892IKX5"/>
<gene>
    <name evidence="3" type="ORF">I6K02_28185</name>
</gene>
<dbReference type="PANTHER" id="PTHR30537">
    <property type="entry name" value="HTH-TYPE TRANSCRIPTIONAL REGULATOR"/>
    <property type="match status" value="1"/>
</dbReference>
<protein>
    <submittedName>
        <fullName evidence="3">Substrate binding domain-containing protein</fullName>
    </submittedName>
</protein>
<evidence type="ECO:0000313" key="4">
    <source>
        <dbReference type="Proteomes" id="UP000625568"/>
    </source>
</evidence>
<dbReference type="CDD" id="cd08422">
    <property type="entry name" value="PBP2_CrgA_like"/>
    <property type="match status" value="1"/>
</dbReference>
<dbReference type="InterPro" id="IPR005119">
    <property type="entry name" value="LysR_subst-bd"/>
</dbReference>
<dbReference type="GO" id="GO:0003700">
    <property type="term" value="F:DNA-binding transcription factor activity"/>
    <property type="evidence" value="ECO:0007669"/>
    <property type="project" value="TreeGrafter"/>
</dbReference>
<name>A0A892IKX5_9BURK</name>
<keyword evidence="4" id="KW-1185">Reference proteome</keyword>
<dbReference type="Proteomes" id="UP000625568">
    <property type="component" value="Chromosome 3"/>
</dbReference>
<dbReference type="InterPro" id="IPR058163">
    <property type="entry name" value="LysR-type_TF_proteobact-type"/>
</dbReference>
<dbReference type="GO" id="GO:0006351">
    <property type="term" value="P:DNA-templated transcription"/>
    <property type="evidence" value="ECO:0007669"/>
    <property type="project" value="TreeGrafter"/>
</dbReference>
<accession>A0A892IKX5</accession>
<dbReference type="SUPFAM" id="SSF53850">
    <property type="entry name" value="Periplasmic binding protein-like II"/>
    <property type="match status" value="1"/>
</dbReference>
<proteinExistence type="inferred from homology"/>